<dbReference type="PANTHER" id="PTHR35936">
    <property type="entry name" value="MEMBRANE-BOUND LYTIC MUREIN TRANSGLYCOSYLASE F"/>
    <property type="match status" value="1"/>
</dbReference>
<evidence type="ECO:0000313" key="4">
    <source>
        <dbReference type="EMBL" id="RDD61358.1"/>
    </source>
</evidence>
<dbReference type="Pfam" id="PF00497">
    <property type="entry name" value="SBP_bac_3"/>
    <property type="match status" value="1"/>
</dbReference>
<gene>
    <name evidence="4" type="ORF">DRB17_12810</name>
</gene>
<proteinExistence type="predicted"/>
<keyword evidence="1" id="KW-0732">Signal</keyword>
<dbReference type="InterPro" id="IPR001638">
    <property type="entry name" value="Solute-binding_3/MltF_N"/>
</dbReference>
<dbReference type="Gene3D" id="3.40.190.10">
    <property type="entry name" value="Periplasmic binding protein-like II"/>
    <property type="match status" value="2"/>
</dbReference>
<evidence type="ECO:0000259" key="3">
    <source>
        <dbReference type="SMART" id="SM00062"/>
    </source>
</evidence>
<comment type="caution">
    <text evidence="4">The sequence shown here is derived from an EMBL/GenBank/DDBJ whole genome shotgun (WGS) entry which is preliminary data.</text>
</comment>
<accession>A0A369T7V3</accession>
<feature type="domain" description="Solute-binding protein family 3/N-terminal" evidence="3">
    <location>
        <begin position="66"/>
        <end position="289"/>
    </location>
</feature>
<name>A0A369T7V3_9PROT</name>
<keyword evidence="5" id="KW-1185">Reference proteome</keyword>
<organism evidence="4 5">
    <name type="scientific">Ferruginivarius sediminum</name>
    <dbReference type="NCBI Taxonomy" id="2661937"/>
    <lineage>
        <taxon>Bacteria</taxon>
        <taxon>Pseudomonadati</taxon>
        <taxon>Pseudomonadota</taxon>
        <taxon>Alphaproteobacteria</taxon>
        <taxon>Rhodospirillales</taxon>
        <taxon>Rhodospirillaceae</taxon>
        <taxon>Ferruginivarius</taxon>
    </lineage>
</organism>
<evidence type="ECO:0000313" key="5">
    <source>
        <dbReference type="Proteomes" id="UP000253941"/>
    </source>
</evidence>
<dbReference type="AlphaFoldDB" id="A0A369T7V3"/>
<dbReference type="PANTHER" id="PTHR35936:SF25">
    <property type="entry name" value="ABC TRANSPORTER SUBSTRATE-BINDING PROTEIN"/>
    <property type="match status" value="1"/>
</dbReference>
<reference evidence="4 5" key="1">
    <citation type="submission" date="2018-07" db="EMBL/GenBank/DDBJ databases">
        <title>Venubactetium sediminum gen. nov., sp. nov., isolated from a marine solar saltern.</title>
        <authorList>
            <person name="Wang S."/>
        </authorList>
    </citation>
    <scope>NUCLEOTIDE SEQUENCE [LARGE SCALE GENOMIC DNA]</scope>
    <source>
        <strain evidence="4 5">WD2A32</strain>
    </source>
</reference>
<evidence type="ECO:0000256" key="1">
    <source>
        <dbReference type="ARBA" id="ARBA00022729"/>
    </source>
</evidence>
<feature type="region of interest" description="Disordered" evidence="2">
    <location>
        <begin position="1"/>
        <end position="26"/>
    </location>
</feature>
<protein>
    <recommendedName>
        <fullName evidence="3">Solute-binding protein family 3/N-terminal domain-containing protein</fullName>
    </recommendedName>
</protein>
<dbReference type="EMBL" id="QPMH01000012">
    <property type="protein sequence ID" value="RDD61358.1"/>
    <property type="molecule type" value="Genomic_DNA"/>
</dbReference>
<dbReference type="Proteomes" id="UP000253941">
    <property type="component" value="Unassembled WGS sequence"/>
</dbReference>
<sequence length="289" mass="32529">MMHVSRSRSSPGYRRTRTMTSRMSRSKRLAHRVSPHVYALFLATASAVMAACGLAYADERYSGHATVRLVTGNDYAPFTGSDLPGGGMITDIVREVFQLLGREVDVSFRPWKRGYRETLAGKYVATFPYVRTAERTADFLYSEPVLRTAMRPFVKAGSALDADSLKDPAGLRYCYPLGYELTDTAAAKTLIGSLERETPATMTRCFELLAHGRVDFVLTEPIQARITKKRLQTPIDLKAIDLVVDKTTLHVIFPRRHQESAAALRRFNKALRRLKATPRYNAIMERHLP</sequence>
<dbReference type="SMART" id="SM00062">
    <property type="entry name" value="PBPb"/>
    <property type="match status" value="1"/>
</dbReference>
<evidence type="ECO:0000256" key="2">
    <source>
        <dbReference type="SAM" id="MobiDB-lite"/>
    </source>
</evidence>
<dbReference type="SUPFAM" id="SSF53850">
    <property type="entry name" value="Periplasmic binding protein-like II"/>
    <property type="match status" value="1"/>
</dbReference>